<gene>
    <name evidence="1" type="ORF">HaLaN_06483</name>
</gene>
<name>A0A699YNC4_HAELA</name>
<evidence type="ECO:0000313" key="1">
    <source>
        <dbReference type="EMBL" id="GFH11051.1"/>
    </source>
</evidence>
<keyword evidence="2" id="KW-1185">Reference proteome</keyword>
<dbReference type="EMBL" id="BLLF01000369">
    <property type="protein sequence ID" value="GFH11051.1"/>
    <property type="molecule type" value="Genomic_DNA"/>
</dbReference>
<accession>A0A699YNC4</accession>
<sequence length="140" mass="14804">MAKSVVGRGRWGLNGYKPTFVRQAAGGCPQLFLWVGLVSTSPPAADLPEHTPRLHQACLLASLQNGASLPRVLGVLVTILGHGTRLVSGDVGKRLALQLHSLQPSVPQDALQTSLSALSDKQRANFNTFMAGNVPDGKDD</sequence>
<proteinExistence type="predicted"/>
<evidence type="ECO:0000313" key="2">
    <source>
        <dbReference type="Proteomes" id="UP000485058"/>
    </source>
</evidence>
<dbReference type="Proteomes" id="UP000485058">
    <property type="component" value="Unassembled WGS sequence"/>
</dbReference>
<protein>
    <submittedName>
        <fullName evidence="1">Importin-5</fullName>
    </submittedName>
</protein>
<dbReference type="AlphaFoldDB" id="A0A699YNC4"/>
<reference evidence="1 2" key="1">
    <citation type="submission" date="2020-02" db="EMBL/GenBank/DDBJ databases">
        <title>Draft genome sequence of Haematococcus lacustris strain NIES-144.</title>
        <authorList>
            <person name="Morimoto D."/>
            <person name="Nakagawa S."/>
            <person name="Yoshida T."/>
            <person name="Sawayama S."/>
        </authorList>
    </citation>
    <scope>NUCLEOTIDE SEQUENCE [LARGE SCALE GENOMIC DNA]</scope>
    <source>
        <strain evidence="1 2">NIES-144</strain>
    </source>
</reference>
<comment type="caution">
    <text evidence="1">The sequence shown here is derived from an EMBL/GenBank/DDBJ whole genome shotgun (WGS) entry which is preliminary data.</text>
</comment>
<organism evidence="1 2">
    <name type="scientific">Haematococcus lacustris</name>
    <name type="common">Green alga</name>
    <name type="synonym">Haematococcus pluvialis</name>
    <dbReference type="NCBI Taxonomy" id="44745"/>
    <lineage>
        <taxon>Eukaryota</taxon>
        <taxon>Viridiplantae</taxon>
        <taxon>Chlorophyta</taxon>
        <taxon>core chlorophytes</taxon>
        <taxon>Chlorophyceae</taxon>
        <taxon>CS clade</taxon>
        <taxon>Chlamydomonadales</taxon>
        <taxon>Haematococcaceae</taxon>
        <taxon>Haematococcus</taxon>
    </lineage>
</organism>